<evidence type="ECO:0000256" key="1">
    <source>
        <dbReference type="SAM" id="MobiDB-lite"/>
    </source>
</evidence>
<sequence>MRRRRVAGVPPPDGRRDVPLADDQLLPESQCAEPPSPNVLRDLASKRRCRRCRGACLLRPDPSGSRWPRRLRPSVHPPCCFSSPCVPSVARGEPEPVPYVGLDVLPEWQYEPQIVHQQSPDLARQEAVDDFGSLCRGKVFVCPRNDNDESSVAEDVACASVARVPVPHGEKLPRPQREPAADVRENRQMLQRLLDPESVSVCRRGSQRQAAIVR</sequence>
<gene>
    <name evidence="2" type="ORF">CNYM01_13191</name>
</gene>
<name>A0A135UKT4_9PEZI</name>
<keyword evidence="3" id="KW-1185">Reference proteome</keyword>
<dbReference type="AlphaFoldDB" id="A0A135UKT4"/>
<evidence type="ECO:0000313" key="2">
    <source>
        <dbReference type="EMBL" id="KXH61010.1"/>
    </source>
</evidence>
<evidence type="ECO:0000313" key="3">
    <source>
        <dbReference type="Proteomes" id="UP000070054"/>
    </source>
</evidence>
<accession>A0A135UKT4</accession>
<reference evidence="2 3" key="1">
    <citation type="submission" date="2014-02" db="EMBL/GenBank/DDBJ databases">
        <title>The genome sequence of Colletotrichum nymphaeae SA-01.</title>
        <authorList>
            <person name="Baroncelli R."/>
            <person name="Thon M.R."/>
        </authorList>
    </citation>
    <scope>NUCLEOTIDE SEQUENCE [LARGE SCALE GENOMIC DNA]</scope>
    <source>
        <strain evidence="2 3">SA-01</strain>
    </source>
</reference>
<protein>
    <submittedName>
        <fullName evidence="2">Uncharacterized protein</fullName>
    </submittedName>
</protein>
<dbReference type="EMBL" id="JEMN01000450">
    <property type="protein sequence ID" value="KXH61010.1"/>
    <property type="molecule type" value="Genomic_DNA"/>
</dbReference>
<comment type="caution">
    <text evidence="2">The sequence shown here is derived from an EMBL/GenBank/DDBJ whole genome shotgun (WGS) entry which is preliminary data.</text>
</comment>
<feature type="region of interest" description="Disordered" evidence="1">
    <location>
        <begin position="1"/>
        <end position="39"/>
    </location>
</feature>
<organism evidence="2 3">
    <name type="scientific">Colletotrichum nymphaeae SA-01</name>
    <dbReference type="NCBI Taxonomy" id="1460502"/>
    <lineage>
        <taxon>Eukaryota</taxon>
        <taxon>Fungi</taxon>
        <taxon>Dikarya</taxon>
        <taxon>Ascomycota</taxon>
        <taxon>Pezizomycotina</taxon>
        <taxon>Sordariomycetes</taxon>
        <taxon>Hypocreomycetidae</taxon>
        <taxon>Glomerellales</taxon>
        <taxon>Glomerellaceae</taxon>
        <taxon>Colletotrichum</taxon>
        <taxon>Colletotrichum acutatum species complex</taxon>
    </lineage>
</organism>
<dbReference type="Proteomes" id="UP000070054">
    <property type="component" value="Unassembled WGS sequence"/>
</dbReference>
<proteinExistence type="predicted"/>